<feature type="chain" id="PRO_5047323002" evidence="1">
    <location>
        <begin position="19"/>
        <end position="104"/>
    </location>
</feature>
<feature type="signal peptide" evidence="1">
    <location>
        <begin position="1"/>
        <end position="18"/>
    </location>
</feature>
<keyword evidence="3" id="KW-1185">Reference proteome</keyword>
<comment type="caution">
    <text evidence="2">The sequence shown here is derived from an EMBL/GenBank/DDBJ whole genome shotgun (WGS) entry which is preliminary data.</text>
</comment>
<proteinExistence type="predicted"/>
<name>A0ABQ7TAH4_PHRPL</name>
<reference evidence="2 3" key="1">
    <citation type="journal article" date="2022" name="Gigascience">
        <title>A chromosome-level genome assembly and annotation of the desert horned lizard, Phrynosoma platyrhinos, provides insight into chromosomal rearrangements among reptiles.</title>
        <authorList>
            <person name="Koochekian N."/>
            <person name="Ascanio A."/>
            <person name="Farleigh K."/>
            <person name="Card D.C."/>
            <person name="Schield D.R."/>
            <person name="Castoe T.A."/>
            <person name="Jezkova T."/>
        </authorList>
    </citation>
    <scope>NUCLEOTIDE SEQUENCE [LARGE SCALE GENOMIC DNA]</scope>
    <source>
        <strain evidence="2">NK-2021</strain>
    </source>
</reference>
<evidence type="ECO:0000313" key="3">
    <source>
        <dbReference type="Proteomes" id="UP000826234"/>
    </source>
</evidence>
<evidence type="ECO:0000256" key="1">
    <source>
        <dbReference type="SAM" id="SignalP"/>
    </source>
</evidence>
<sequence>MSLLLILLLLQLPHHVGRKMNSGCDWKTKVENISIEVQEAIVIGEFVSFFVPNHEEFSFNIFPAKRGKALVVIQVRGNYSRQKKKKKKKKGARCWRSKKLYIKI</sequence>
<protein>
    <submittedName>
        <fullName evidence="2">Uncharacterized protein</fullName>
    </submittedName>
</protein>
<dbReference type="Proteomes" id="UP000826234">
    <property type="component" value="Unassembled WGS sequence"/>
</dbReference>
<accession>A0ABQ7TAH4</accession>
<dbReference type="EMBL" id="JAIPUX010000521">
    <property type="protein sequence ID" value="KAH0626213.1"/>
    <property type="molecule type" value="Genomic_DNA"/>
</dbReference>
<evidence type="ECO:0000313" key="2">
    <source>
        <dbReference type="EMBL" id="KAH0626213.1"/>
    </source>
</evidence>
<keyword evidence="1" id="KW-0732">Signal</keyword>
<gene>
    <name evidence="2" type="ORF">JD844_001050</name>
</gene>
<organism evidence="2 3">
    <name type="scientific">Phrynosoma platyrhinos</name>
    <name type="common">Desert horned lizard</name>
    <dbReference type="NCBI Taxonomy" id="52577"/>
    <lineage>
        <taxon>Eukaryota</taxon>
        <taxon>Metazoa</taxon>
        <taxon>Chordata</taxon>
        <taxon>Craniata</taxon>
        <taxon>Vertebrata</taxon>
        <taxon>Euteleostomi</taxon>
        <taxon>Lepidosauria</taxon>
        <taxon>Squamata</taxon>
        <taxon>Bifurcata</taxon>
        <taxon>Unidentata</taxon>
        <taxon>Episquamata</taxon>
        <taxon>Toxicofera</taxon>
        <taxon>Iguania</taxon>
        <taxon>Phrynosomatidae</taxon>
        <taxon>Phrynosomatinae</taxon>
        <taxon>Phrynosoma</taxon>
    </lineage>
</organism>